<gene>
    <name evidence="1" type="ORF">AN963_20480</name>
</gene>
<evidence type="ECO:0000313" key="1">
    <source>
        <dbReference type="EMBL" id="KQL43851.1"/>
    </source>
</evidence>
<comment type="caution">
    <text evidence="1">The sequence shown here is derived from an EMBL/GenBank/DDBJ whole genome shotgun (WGS) entry which is preliminary data.</text>
</comment>
<organism evidence="1 2">
    <name type="scientific">Brevibacillus choshinensis</name>
    <dbReference type="NCBI Taxonomy" id="54911"/>
    <lineage>
        <taxon>Bacteria</taxon>
        <taxon>Bacillati</taxon>
        <taxon>Bacillota</taxon>
        <taxon>Bacilli</taxon>
        <taxon>Bacillales</taxon>
        <taxon>Paenibacillaceae</taxon>
        <taxon>Brevibacillus</taxon>
    </lineage>
</organism>
<dbReference type="RefSeq" id="WP_055746419.1">
    <property type="nucleotide sequence ID" value="NZ_LJJB01000013.1"/>
</dbReference>
<evidence type="ECO:0000313" key="2">
    <source>
        <dbReference type="Proteomes" id="UP000051063"/>
    </source>
</evidence>
<accession>A0ABR5N070</accession>
<dbReference type="EMBL" id="LJJB01000013">
    <property type="protein sequence ID" value="KQL43851.1"/>
    <property type="molecule type" value="Genomic_DNA"/>
</dbReference>
<proteinExistence type="predicted"/>
<dbReference type="Proteomes" id="UP000051063">
    <property type="component" value="Unassembled WGS sequence"/>
</dbReference>
<protein>
    <submittedName>
        <fullName evidence="1">Uncharacterized protein</fullName>
    </submittedName>
</protein>
<sequence length="155" mass="17886">MLQFMVEQLNEQLSLHGTIVDVILRSDQSLVEEEEIREVILTFTEAEDEGKPVATIHLFELAEENSCEVEVEVEYPGAQSAELTSHLWEQAKRLVPEISLTEKRRFLEPKKPAQETRTLDFHFVVEQPLTEEELQQFTSTLERFSADLGKLVRMA</sequence>
<reference evidence="1 2" key="1">
    <citation type="submission" date="2015-09" db="EMBL/GenBank/DDBJ databases">
        <title>Genome sequencing project for genomic taxonomy and phylogenomics of Bacillus-like bacteria.</title>
        <authorList>
            <person name="Liu B."/>
            <person name="Wang J."/>
            <person name="Zhu Y."/>
            <person name="Liu G."/>
            <person name="Chen Q."/>
            <person name="Chen Z."/>
            <person name="Lan J."/>
            <person name="Che J."/>
            <person name="Ge C."/>
            <person name="Shi H."/>
            <person name="Pan Z."/>
            <person name="Liu X."/>
        </authorList>
    </citation>
    <scope>NUCLEOTIDE SEQUENCE [LARGE SCALE GENOMIC DNA]</scope>
    <source>
        <strain evidence="1 2">DSM 8552</strain>
    </source>
</reference>
<keyword evidence="2" id="KW-1185">Reference proteome</keyword>
<name>A0ABR5N070_BRECH</name>